<dbReference type="InterPro" id="IPR039391">
    <property type="entry name" value="Phytocyanin-like"/>
</dbReference>
<reference evidence="7" key="1">
    <citation type="submission" date="2023-05" db="EMBL/GenBank/DDBJ databases">
        <title>Nepenthes gracilis genome sequencing.</title>
        <authorList>
            <person name="Fukushima K."/>
        </authorList>
    </citation>
    <scope>NUCLEOTIDE SEQUENCE</scope>
    <source>
        <strain evidence="7">SING2019-196</strain>
    </source>
</reference>
<comment type="caution">
    <text evidence="7">The sequence shown here is derived from an EMBL/GenBank/DDBJ whole genome shotgun (WGS) entry which is preliminary data.</text>
</comment>
<dbReference type="GO" id="GO:0046872">
    <property type="term" value="F:metal ion binding"/>
    <property type="evidence" value="ECO:0007669"/>
    <property type="project" value="UniProtKB-KW"/>
</dbReference>
<accession>A0AAD3XYK4</accession>
<feature type="signal peptide" evidence="5">
    <location>
        <begin position="1"/>
        <end position="24"/>
    </location>
</feature>
<dbReference type="Proteomes" id="UP001279734">
    <property type="component" value="Unassembled WGS sequence"/>
</dbReference>
<keyword evidence="3" id="KW-0325">Glycoprotein</keyword>
<dbReference type="PROSITE" id="PS00196">
    <property type="entry name" value="COPPER_BLUE"/>
    <property type="match status" value="1"/>
</dbReference>
<evidence type="ECO:0000256" key="3">
    <source>
        <dbReference type="ARBA" id="ARBA00023180"/>
    </source>
</evidence>
<keyword evidence="2" id="KW-0186">Copper</keyword>
<evidence type="ECO:0000256" key="5">
    <source>
        <dbReference type="SAM" id="SignalP"/>
    </source>
</evidence>
<feature type="chain" id="PRO_5042287550" description="Phytocyanin domain-containing protein" evidence="5">
    <location>
        <begin position="25"/>
        <end position="181"/>
    </location>
</feature>
<proteinExistence type="predicted"/>
<evidence type="ECO:0000313" key="8">
    <source>
        <dbReference type="Proteomes" id="UP001279734"/>
    </source>
</evidence>
<evidence type="ECO:0000259" key="6">
    <source>
        <dbReference type="PROSITE" id="PS51485"/>
    </source>
</evidence>
<dbReference type="SUPFAM" id="SSF49503">
    <property type="entry name" value="Cupredoxins"/>
    <property type="match status" value="1"/>
</dbReference>
<keyword evidence="5" id="KW-0732">Signal</keyword>
<organism evidence="7 8">
    <name type="scientific">Nepenthes gracilis</name>
    <name type="common">Slender pitcher plant</name>
    <dbReference type="NCBI Taxonomy" id="150966"/>
    <lineage>
        <taxon>Eukaryota</taxon>
        <taxon>Viridiplantae</taxon>
        <taxon>Streptophyta</taxon>
        <taxon>Embryophyta</taxon>
        <taxon>Tracheophyta</taxon>
        <taxon>Spermatophyta</taxon>
        <taxon>Magnoliopsida</taxon>
        <taxon>eudicotyledons</taxon>
        <taxon>Gunneridae</taxon>
        <taxon>Pentapetalae</taxon>
        <taxon>Caryophyllales</taxon>
        <taxon>Nepenthaceae</taxon>
        <taxon>Nepenthes</taxon>
    </lineage>
</organism>
<evidence type="ECO:0000256" key="2">
    <source>
        <dbReference type="ARBA" id="ARBA00023008"/>
    </source>
</evidence>
<evidence type="ECO:0000256" key="1">
    <source>
        <dbReference type="ARBA" id="ARBA00022723"/>
    </source>
</evidence>
<dbReference type="FunFam" id="2.60.40.420:FF:000003">
    <property type="entry name" value="Blue copper"/>
    <property type="match status" value="1"/>
</dbReference>
<dbReference type="InterPro" id="IPR008972">
    <property type="entry name" value="Cupredoxin"/>
</dbReference>
<feature type="region of interest" description="Disordered" evidence="4">
    <location>
        <begin position="119"/>
        <end position="158"/>
    </location>
</feature>
<dbReference type="Gene3D" id="2.60.40.420">
    <property type="entry name" value="Cupredoxins - blue copper proteins"/>
    <property type="match status" value="1"/>
</dbReference>
<keyword evidence="1" id="KW-0479">Metal-binding</keyword>
<protein>
    <recommendedName>
        <fullName evidence="6">Phytocyanin domain-containing protein</fullName>
    </recommendedName>
</protein>
<evidence type="ECO:0000256" key="4">
    <source>
        <dbReference type="SAM" id="MobiDB-lite"/>
    </source>
</evidence>
<sequence>MGIADGVLLILLLAAAAAVAPAYGAQTYSVVWGLGNDYSSWASKTINVGDTIVFNYDSSTHDVVSVDKSDYSNCVSGNAIQSYNDGKTSIPLTKPGPLYFICGTPGHCPGMQLQINVQSATSTGGSSTTPATTTSPSSSSTPSGKTPSYTTPSTESSGAAGGLNSLSGLIFGLGTLFAFIG</sequence>
<feature type="domain" description="Phytocyanin" evidence="6">
    <location>
        <begin position="26"/>
        <end position="119"/>
    </location>
</feature>
<dbReference type="PANTHER" id="PTHR33021">
    <property type="entry name" value="BLUE COPPER PROTEIN"/>
    <property type="match status" value="1"/>
</dbReference>
<dbReference type="PANTHER" id="PTHR33021:SF350">
    <property type="entry name" value="UCLACYANIN-2"/>
    <property type="match status" value="1"/>
</dbReference>
<dbReference type="GO" id="GO:0005886">
    <property type="term" value="C:plasma membrane"/>
    <property type="evidence" value="ECO:0007669"/>
    <property type="project" value="TreeGrafter"/>
</dbReference>
<name>A0AAD3XYK4_NEPGR</name>
<dbReference type="EMBL" id="BSYO01000024">
    <property type="protein sequence ID" value="GMH22363.1"/>
    <property type="molecule type" value="Genomic_DNA"/>
</dbReference>
<dbReference type="Pfam" id="PF02298">
    <property type="entry name" value="Cu_bind_like"/>
    <property type="match status" value="1"/>
</dbReference>
<dbReference type="PROSITE" id="PS51485">
    <property type="entry name" value="PHYTOCYANIN"/>
    <property type="match status" value="1"/>
</dbReference>
<dbReference type="InterPro" id="IPR028871">
    <property type="entry name" value="BlueCu_1_BS"/>
</dbReference>
<evidence type="ECO:0000313" key="7">
    <source>
        <dbReference type="EMBL" id="GMH22363.1"/>
    </source>
</evidence>
<dbReference type="CDD" id="cd04216">
    <property type="entry name" value="Phytocyanin"/>
    <property type="match status" value="1"/>
</dbReference>
<dbReference type="GO" id="GO:0009055">
    <property type="term" value="F:electron transfer activity"/>
    <property type="evidence" value="ECO:0007669"/>
    <property type="project" value="InterPro"/>
</dbReference>
<keyword evidence="8" id="KW-1185">Reference proteome</keyword>
<dbReference type="AlphaFoldDB" id="A0AAD3XYK4"/>
<gene>
    <name evidence="7" type="ORF">Nepgr_024206</name>
</gene>
<dbReference type="InterPro" id="IPR003245">
    <property type="entry name" value="Phytocyanin_dom"/>
</dbReference>